<dbReference type="AlphaFoldDB" id="A0AAN7JZU2"/>
<feature type="compositionally biased region" description="Polar residues" evidence="1">
    <location>
        <begin position="644"/>
        <end position="657"/>
    </location>
</feature>
<dbReference type="Pfam" id="PF12776">
    <property type="entry name" value="Myb_DNA-bind_3"/>
    <property type="match status" value="4"/>
</dbReference>
<dbReference type="EMBL" id="JAXIOK010000013">
    <property type="protein sequence ID" value="KAK4756564.1"/>
    <property type="molecule type" value="Genomic_DNA"/>
</dbReference>
<reference evidence="3 4" key="1">
    <citation type="journal article" date="2023" name="Hortic Res">
        <title>Pangenome of water caltrop reveals structural variations and asymmetric subgenome divergence after allopolyploidization.</title>
        <authorList>
            <person name="Zhang X."/>
            <person name="Chen Y."/>
            <person name="Wang L."/>
            <person name="Yuan Y."/>
            <person name="Fang M."/>
            <person name="Shi L."/>
            <person name="Lu R."/>
            <person name="Comes H.P."/>
            <person name="Ma Y."/>
            <person name="Chen Y."/>
            <person name="Huang G."/>
            <person name="Zhou Y."/>
            <person name="Zheng Z."/>
            <person name="Qiu Y."/>
        </authorList>
    </citation>
    <scope>NUCLEOTIDE SEQUENCE [LARGE SCALE GENOMIC DNA]</scope>
    <source>
        <tissue evidence="3">Roots</tissue>
    </source>
</reference>
<organism evidence="3 4">
    <name type="scientific">Trapa incisa</name>
    <dbReference type="NCBI Taxonomy" id="236973"/>
    <lineage>
        <taxon>Eukaryota</taxon>
        <taxon>Viridiplantae</taxon>
        <taxon>Streptophyta</taxon>
        <taxon>Embryophyta</taxon>
        <taxon>Tracheophyta</taxon>
        <taxon>Spermatophyta</taxon>
        <taxon>Magnoliopsida</taxon>
        <taxon>eudicotyledons</taxon>
        <taxon>Gunneridae</taxon>
        <taxon>Pentapetalae</taxon>
        <taxon>rosids</taxon>
        <taxon>malvids</taxon>
        <taxon>Myrtales</taxon>
        <taxon>Lythraceae</taxon>
        <taxon>Trapa</taxon>
    </lineage>
</organism>
<feature type="region of interest" description="Disordered" evidence="1">
    <location>
        <begin position="622"/>
        <end position="680"/>
    </location>
</feature>
<feature type="domain" description="Myb/SANT-like" evidence="2">
    <location>
        <begin position="332"/>
        <end position="425"/>
    </location>
</feature>
<evidence type="ECO:0000313" key="3">
    <source>
        <dbReference type="EMBL" id="KAK4756564.1"/>
    </source>
</evidence>
<protein>
    <recommendedName>
        <fullName evidence="2">Myb/SANT-like domain-containing protein</fullName>
    </recommendedName>
</protein>
<dbReference type="Proteomes" id="UP001345219">
    <property type="component" value="Chromosome 6"/>
</dbReference>
<proteinExistence type="predicted"/>
<comment type="caution">
    <text evidence="3">The sequence shown here is derived from an EMBL/GenBank/DDBJ whole genome shotgun (WGS) entry which is preliminary data.</text>
</comment>
<accession>A0AAN7JZU2</accession>
<keyword evidence="4" id="KW-1185">Reference proteome</keyword>
<feature type="domain" description="Myb/SANT-like" evidence="2">
    <location>
        <begin position="15"/>
        <end position="109"/>
    </location>
</feature>
<feature type="domain" description="Myb/SANT-like" evidence="2">
    <location>
        <begin position="176"/>
        <end position="269"/>
    </location>
</feature>
<evidence type="ECO:0000313" key="4">
    <source>
        <dbReference type="Proteomes" id="UP001345219"/>
    </source>
</evidence>
<evidence type="ECO:0000259" key="2">
    <source>
        <dbReference type="Pfam" id="PF12776"/>
    </source>
</evidence>
<dbReference type="InterPro" id="IPR024752">
    <property type="entry name" value="Myb/SANT-like_dom"/>
</dbReference>
<sequence>MSEIPMSSNDRSRTYWSPTMERYFIDLMLDQVDRGNRAGHTFNKQAWADMLTDFNAKFGSHYDKDVLKGRYTNLWKQFNDVKTLLGQSGFSWDETRHMVVADDIVWNDYLKENPEVRSCKSKSFPNFNDLCLIYGHTTADGRYSRSSHDRDFDYDLQCDGFYDQTLPSIGRLRTDWTPTMDKYFIELLLDQVGRGRNSGTTFTKQAWNDMLASFNANFGPKYGKRVLKHRYNKMLNYYRDATTLFKQDGFSWDETRQMVTADDDVWEAYIKENPYAQAYRNKTLPNYNDLVLVYENMVNTYTRETQGQLCQSKDPKNEKPVVGKGDRTRTVWTLPMDHFFIDLLLAQVLRGNKRGQTFITQAWKEMTASFNAFFKSRCEKGVLKNRYKHLKKQFNEINNLLKQDGFSWDESRGMLTAEDNIWDAYTKENPSARAYRVKKVPSFDKLCVVFGEEIFSGHYNRLSLNIDPDCELPILMTGDDEKAQYTSINNPSEIEWTEEMDRHFISQMLELVYGIGHIPDSSIWSRIVPLFNEKFAVGINISTLEERYTFLVKQNDEISSLLTRDGFSWDEIQQSVTAEDHIWQAYIKDHPEAIAYRHKCLGYYNDLRKVCSIGVQAESFGGQGRCERERKSNAQETGGGGTFTDHQYPSTDFQAAHQQRKRPGSDMWDDKRGKASRTGVQLPPGCQDAIAISECPKEQKSYPVEGAVRVLQTITGVDDDFLLDACDLLEDEKKAKIFLALKASLRNKWLLRKLRRSSSPTIVS</sequence>
<dbReference type="PANTHER" id="PTHR46929:SF28">
    <property type="entry name" value="MYB_SANT-LIKE DNA-BINDING DOMAIN PROTEIN"/>
    <property type="match status" value="1"/>
</dbReference>
<dbReference type="PANTHER" id="PTHR46929">
    <property type="entry name" value="EXPRESSED PROTEIN"/>
    <property type="match status" value="1"/>
</dbReference>
<name>A0AAN7JZU2_9MYRT</name>
<evidence type="ECO:0000256" key="1">
    <source>
        <dbReference type="SAM" id="MobiDB-lite"/>
    </source>
</evidence>
<gene>
    <name evidence="3" type="ORF">SAY87_006691</name>
</gene>
<feature type="domain" description="Myb/SANT-like" evidence="2">
    <location>
        <begin position="495"/>
        <end position="586"/>
    </location>
</feature>